<protein>
    <submittedName>
        <fullName evidence="3">Methylase type II O-methyltransferase</fullName>
    </submittedName>
</protein>
<dbReference type="SUPFAM" id="SSF53335">
    <property type="entry name" value="S-adenosyl-L-methionine-dependent methyltransferases"/>
    <property type="match status" value="1"/>
</dbReference>
<dbReference type="Gene3D" id="3.40.50.150">
    <property type="entry name" value="Vaccinia Virus protein VP39"/>
    <property type="match status" value="1"/>
</dbReference>
<dbReference type="InterPro" id="IPR029063">
    <property type="entry name" value="SAM-dependent_MTases_sf"/>
</dbReference>
<keyword evidence="3" id="KW-0489">Methyltransferase</keyword>
<dbReference type="AlphaFoldDB" id="F1B9R1"/>
<dbReference type="InterPro" id="IPR050447">
    <property type="entry name" value="Erg6_SMT_methyltransf"/>
</dbReference>
<sequence length="304" mass="34156">MLQKRSEAGADRSTDIETVSSTFMDYGYMDERFRENPLPLKAHHEPCRYAIQLYHHVVGDLGVKGKHVLEVGSGRGGGSNYVAEYLEPASVTGLDLSSAAIDFCRRAHTADRLTFVEGTAMDLPFKDSSFDIVMNVESSHCYPSFDKFLSEAARVLRPGGLFSWVDARFDDRLLDLERSFALSGLDLVRQTDITQNVVQALDAISDDKKRVIEEKIPRPFRPLIMSGVAVRGTLVYNALESGKLRYLSKVLRKPDRAAGEEANYPFDWSAAERFDPGAGSTLRRFQRTKTWMSRYISSKKPTII</sequence>
<dbReference type="GO" id="GO:0003838">
    <property type="term" value="F:sterol 24-C-methyltransferase activity"/>
    <property type="evidence" value="ECO:0007669"/>
    <property type="project" value="TreeGrafter"/>
</dbReference>
<dbReference type="InterPro" id="IPR013216">
    <property type="entry name" value="Methyltransf_11"/>
</dbReference>
<keyword evidence="1 3" id="KW-0808">Transferase</keyword>
<organism evidence="3">
    <name type="scientific">Sorangium cellulosum</name>
    <name type="common">Polyangium cellulosum</name>
    <dbReference type="NCBI Taxonomy" id="56"/>
    <lineage>
        <taxon>Bacteria</taxon>
        <taxon>Pseudomonadati</taxon>
        <taxon>Myxococcota</taxon>
        <taxon>Polyangia</taxon>
        <taxon>Polyangiales</taxon>
        <taxon>Polyangiaceae</taxon>
        <taxon>Sorangium</taxon>
    </lineage>
</organism>
<dbReference type="PANTHER" id="PTHR44068:SF1">
    <property type="entry name" value="HYPOTHETICAL LOC100005854"/>
    <property type="match status" value="1"/>
</dbReference>
<name>F1B9R1_SORCE</name>
<reference evidence="3" key="1">
    <citation type="journal article" date="2011" name="Mol. Biosyst.">
        <title>Insights into the complex biosynthesis of the leupyrrins in Sorangium cellulosum So ce690.</title>
        <authorList>
            <person name="Kopp M."/>
            <person name="Irschik H."/>
            <person name="Gemperlein K."/>
            <person name="Buntin K."/>
            <person name="Meiser P."/>
            <person name="Weissman K.J."/>
            <person name="Bode H.B."/>
            <person name="Muller R."/>
        </authorList>
    </citation>
    <scope>NUCLEOTIDE SEQUENCE</scope>
    <source>
        <strain evidence="3">So ce690</strain>
    </source>
</reference>
<evidence type="ECO:0000259" key="2">
    <source>
        <dbReference type="Pfam" id="PF08241"/>
    </source>
</evidence>
<evidence type="ECO:0000256" key="1">
    <source>
        <dbReference type="ARBA" id="ARBA00022679"/>
    </source>
</evidence>
<gene>
    <name evidence="3" type="primary">leu14</name>
</gene>
<dbReference type="GO" id="GO:0016126">
    <property type="term" value="P:sterol biosynthetic process"/>
    <property type="evidence" value="ECO:0007669"/>
    <property type="project" value="TreeGrafter"/>
</dbReference>
<dbReference type="EMBL" id="HM639990">
    <property type="protein sequence ID" value="ADZ25003.1"/>
    <property type="molecule type" value="Genomic_DNA"/>
</dbReference>
<dbReference type="CDD" id="cd02440">
    <property type="entry name" value="AdoMet_MTases"/>
    <property type="match status" value="1"/>
</dbReference>
<accession>F1B9R1</accession>
<dbReference type="GO" id="GO:0032259">
    <property type="term" value="P:methylation"/>
    <property type="evidence" value="ECO:0007669"/>
    <property type="project" value="UniProtKB-KW"/>
</dbReference>
<dbReference type="Pfam" id="PF08241">
    <property type="entry name" value="Methyltransf_11"/>
    <property type="match status" value="1"/>
</dbReference>
<feature type="domain" description="Methyltransferase type 11" evidence="2">
    <location>
        <begin position="69"/>
        <end position="162"/>
    </location>
</feature>
<evidence type="ECO:0000313" key="3">
    <source>
        <dbReference type="EMBL" id="ADZ25003.1"/>
    </source>
</evidence>
<dbReference type="PANTHER" id="PTHR44068">
    <property type="entry name" value="ZGC:194242"/>
    <property type="match status" value="1"/>
</dbReference>
<proteinExistence type="predicted"/>